<evidence type="ECO:0000313" key="15">
    <source>
        <dbReference type="Proteomes" id="UP000199729"/>
    </source>
</evidence>
<keyword evidence="3 13" id="KW-0479">Metal-binding</keyword>
<dbReference type="NCBIfam" id="TIGR01662">
    <property type="entry name" value="HAD-SF-IIIA"/>
    <property type="match status" value="1"/>
</dbReference>
<dbReference type="InterPro" id="IPR006543">
    <property type="entry name" value="Histidinol-phos"/>
</dbReference>
<feature type="binding site" evidence="13">
    <location>
        <position position="92"/>
    </location>
    <ligand>
        <name>Zn(2+)</name>
        <dbReference type="ChEBI" id="CHEBI:29105"/>
    </ligand>
</feature>
<keyword evidence="13" id="KW-0460">Magnesium</keyword>
<dbReference type="InterPro" id="IPR023214">
    <property type="entry name" value="HAD_sf"/>
</dbReference>
<organism evidence="14 15">
    <name type="scientific">Vitreoscilla filiformis</name>
    <dbReference type="NCBI Taxonomy" id="63"/>
    <lineage>
        <taxon>Bacteria</taxon>
        <taxon>Pseudomonadati</taxon>
        <taxon>Pseudomonadota</taxon>
        <taxon>Betaproteobacteria</taxon>
        <taxon>Neisseriales</taxon>
        <taxon>Neisseriaceae</taxon>
        <taxon>Vitreoscilla</taxon>
    </lineage>
</organism>
<comment type="cofactor">
    <cofactor evidence="13">
        <name>Zn(2+)</name>
        <dbReference type="ChEBI" id="CHEBI:29105"/>
    </cofactor>
</comment>
<keyword evidence="5 13" id="KW-0862">Zinc</keyword>
<feature type="binding site" evidence="13">
    <location>
        <position position="136"/>
    </location>
    <ligand>
        <name>Mg(2+)</name>
        <dbReference type="ChEBI" id="CHEBI:18420"/>
    </ligand>
</feature>
<comment type="similarity">
    <text evidence="8 9">Belongs to the gmhB family.</text>
</comment>
<dbReference type="FunFam" id="3.40.50.1000:FF:000037">
    <property type="entry name" value="D,D-heptose 1,7-bisphosphate phosphatase"/>
    <property type="match status" value="1"/>
</dbReference>
<evidence type="ECO:0000256" key="10">
    <source>
        <dbReference type="PIRSR" id="PIRSR004682-1"/>
    </source>
</evidence>
<accession>A0A221KGM0</accession>
<dbReference type="SUPFAM" id="SSF56784">
    <property type="entry name" value="HAD-like"/>
    <property type="match status" value="1"/>
</dbReference>
<feature type="binding site" evidence="13">
    <location>
        <position position="94"/>
    </location>
    <ligand>
        <name>Zn(2+)</name>
        <dbReference type="ChEBI" id="CHEBI:29105"/>
    </ligand>
</feature>
<feature type="binding site" evidence="13">
    <location>
        <position position="13"/>
    </location>
    <ligand>
        <name>Mg(2+)</name>
        <dbReference type="ChEBI" id="CHEBI:18420"/>
    </ligand>
</feature>
<evidence type="ECO:0000256" key="8">
    <source>
        <dbReference type="ARBA" id="ARBA00061616"/>
    </source>
</evidence>
<feature type="binding site" evidence="13">
    <location>
        <position position="137"/>
    </location>
    <ligand>
        <name>Mg(2+)</name>
        <dbReference type="ChEBI" id="CHEBI:18420"/>
    </ligand>
</feature>
<dbReference type="Proteomes" id="UP000199729">
    <property type="component" value="Chromosome"/>
</dbReference>
<evidence type="ECO:0000256" key="2">
    <source>
        <dbReference type="ARBA" id="ARBA00022490"/>
    </source>
</evidence>
<dbReference type="InterPro" id="IPR006549">
    <property type="entry name" value="HAD-SF_hydro_IIIA"/>
</dbReference>
<keyword evidence="2 9" id="KW-0963">Cytoplasm</keyword>
<comment type="subcellular location">
    <subcellularLocation>
        <location evidence="1 9">Cytoplasm</location>
    </subcellularLocation>
</comment>
<sequence>MTGLQRAAFLDRDGVINIDTHYLHRWEDFEYVSGTVEAMRRLHAAGYRLVVVTNQSGIARGYYTDADFQQLTAQMCADLAAQGCPITAVYHCPHLPNASVPELRQNCDCRKPGPGMIVRACAEWHLDPATSVMVGDKASDIEAARAAGVGQAFLVTSGHALDATERQLADGVFDDLAQCVAHLLAESTDGQ</sequence>
<feature type="binding site" evidence="11">
    <location>
        <begin position="11"/>
        <end position="13"/>
    </location>
    <ligand>
        <name>substrate</name>
    </ligand>
</feature>
<dbReference type="CDD" id="cd07503">
    <property type="entry name" value="HAD_HisB-N"/>
    <property type="match status" value="1"/>
</dbReference>
<evidence type="ECO:0000256" key="11">
    <source>
        <dbReference type="PIRSR" id="PIRSR004682-2"/>
    </source>
</evidence>
<dbReference type="NCBIfam" id="TIGR00213">
    <property type="entry name" value="GmhB_yaeD"/>
    <property type="match status" value="1"/>
</dbReference>
<dbReference type="GO" id="GO:0046872">
    <property type="term" value="F:metal ion binding"/>
    <property type="evidence" value="ECO:0007669"/>
    <property type="project" value="UniProtKB-KW"/>
</dbReference>
<dbReference type="GO" id="GO:0005737">
    <property type="term" value="C:cytoplasm"/>
    <property type="evidence" value="ECO:0007669"/>
    <property type="project" value="UniProtKB-SubCell"/>
</dbReference>
<dbReference type="Gene3D" id="3.40.50.1000">
    <property type="entry name" value="HAD superfamily/HAD-like"/>
    <property type="match status" value="1"/>
</dbReference>
<dbReference type="KEGG" id="vff:VITFI_CDS2400"/>
<evidence type="ECO:0000256" key="1">
    <source>
        <dbReference type="ARBA" id="ARBA00004496"/>
    </source>
</evidence>
<dbReference type="EMBL" id="CP022423">
    <property type="protein sequence ID" value="ASM78178.1"/>
    <property type="molecule type" value="Genomic_DNA"/>
</dbReference>
<dbReference type="GO" id="GO:0005975">
    <property type="term" value="P:carbohydrate metabolic process"/>
    <property type="evidence" value="ECO:0007669"/>
    <property type="project" value="InterPro"/>
</dbReference>
<evidence type="ECO:0000256" key="3">
    <source>
        <dbReference type="ARBA" id="ARBA00022723"/>
    </source>
</evidence>
<dbReference type="AlphaFoldDB" id="A0A221KGM0"/>
<comment type="cofactor">
    <cofactor evidence="13">
        <name>Mg(2+)</name>
        <dbReference type="ChEBI" id="CHEBI:18420"/>
    </cofactor>
</comment>
<feature type="binding site" evidence="11">
    <location>
        <begin position="19"/>
        <end position="22"/>
    </location>
    <ligand>
        <name>substrate</name>
    </ligand>
</feature>
<evidence type="ECO:0000256" key="5">
    <source>
        <dbReference type="ARBA" id="ARBA00022833"/>
    </source>
</evidence>
<dbReference type="PANTHER" id="PTHR42891:SF1">
    <property type="entry name" value="D-GLYCERO-BETA-D-MANNO-HEPTOSE-1,7-BISPHOSPHATE 7-PHOSPHATASE"/>
    <property type="match status" value="1"/>
</dbReference>
<feature type="binding site" evidence="13">
    <location>
        <position position="107"/>
    </location>
    <ligand>
        <name>Zn(2+)</name>
        <dbReference type="ChEBI" id="CHEBI:29105"/>
    </ligand>
</feature>
<feature type="active site" description="Proton donor" evidence="10">
    <location>
        <position position="13"/>
    </location>
</feature>
<dbReference type="InterPro" id="IPR004446">
    <property type="entry name" value="Heptose_bisP_phosphatase"/>
</dbReference>
<dbReference type="NCBIfam" id="NF006506">
    <property type="entry name" value="PRK08942.1"/>
    <property type="match status" value="1"/>
</dbReference>
<name>A0A221KGM0_VITFI</name>
<feature type="active site" description="Nucleophile" evidence="10">
    <location>
        <position position="11"/>
    </location>
</feature>
<proteinExistence type="inferred from homology"/>
<evidence type="ECO:0000256" key="4">
    <source>
        <dbReference type="ARBA" id="ARBA00022801"/>
    </source>
</evidence>
<evidence type="ECO:0000256" key="12">
    <source>
        <dbReference type="PIRSR" id="PIRSR004682-3"/>
    </source>
</evidence>
<feature type="binding site" evidence="13">
    <location>
        <position position="109"/>
    </location>
    <ligand>
        <name>Zn(2+)</name>
        <dbReference type="ChEBI" id="CHEBI:29105"/>
    </ligand>
</feature>
<evidence type="ECO:0000256" key="13">
    <source>
        <dbReference type="PIRSR" id="PIRSR004682-4"/>
    </source>
</evidence>
<evidence type="ECO:0000256" key="9">
    <source>
        <dbReference type="PIRNR" id="PIRNR004682"/>
    </source>
</evidence>
<feature type="site" description="Contributes to substrate recognition" evidence="12">
    <location>
        <position position="110"/>
    </location>
</feature>
<feature type="binding site" evidence="11">
    <location>
        <position position="137"/>
    </location>
    <ligand>
        <name>substrate</name>
    </ligand>
</feature>
<feature type="site" description="Stabilizes the phosphoryl group" evidence="12">
    <location>
        <position position="111"/>
    </location>
</feature>
<dbReference type="Pfam" id="PF13242">
    <property type="entry name" value="Hydrolase_like"/>
    <property type="match status" value="1"/>
</dbReference>
<dbReference type="RefSeq" id="WP_198301451.1">
    <property type="nucleotide sequence ID" value="NZ_CP022423.1"/>
</dbReference>
<feature type="binding site" evidence="11">
    <location>
        <begin position="53"/>
        <end position="56"/>
    </location>
    <ligand>
        <name>substrate</name>
    </ligand>
</feature>
<reference evidence="14 15" key="1">
    <citation type="submission" date="2017-07" db="EMBL/GenBank/DDBJ databases">
        <title>Complete Genome Sequence of the cosmetic ferment Vitreoscilla filiformis (ATCC15551).</title>
        <authorList>
            <person name="Contreras S."/>
            <person name="Sagory-Zalkind P."/>
            <person name="Blanquart H."/>
            <person name="Iltis A."/>
            <person name="Morand S.C."/>
        </authorList>
    </citation>
    <scope>NUCLEOTIDE SEQUENCE [LARGE SCALE GENOMIC DNA]</scope>
    <source>
        <strain evidence="14 15">ATCC 15551</strain>
    </source>
</reference>
<keyword evidence="4 9" id="KW-0378">Hydrolase</keyword>
<evidence type="ECO:0000313" key="14">
    <source>
        <dbReference type="EMBL" id="ASM78178.1"/>
    </source>
</evidence>
<keyword evidence="6 9" id="KW-0119">Carbohydrate metabolism</keyword>
<dbReference type="GO" id="GO:0016791">
    <property type="term" value="F:phosphatase activity"/>
    <property type="evidence" value="ECO:0007669"/>
    <property type="project" value="InterPro"/>
</dbReference>
<dbReference type="NCBIfam" id="TIGR01656">
    <property type="entry name" value="Histidinol-ppas"/>
    <property type="match status" value="1"/>
</dbReference>
<gene>
    <name evidence="14" type="ORF">VITFI_CDS2400</name>
</gene>
<dbReference type="PIRSF" id="PIRSF004682">
    <property type="entry name" value="GmhB"/>
    <property type="match status" value="1"/>
</dbReference>
<evidence type="ECO:0000256" key="6">
    <source>
        <dbReference type="ARBA" id="ARBA00023277"/>
    </source>
</evidence>
<dbReference type="EC" id="3.1.3.-" evidence="9"/>
<keyword evidence="15" id="KW-1185">Reference proteome</keyword>
<dbReference type="InterPro" id="IPR036412">
    <property type="entry name" value="HAD-like_sf"/>
</dbReference>
<evidence type="ECO:0000256" key="7">
    <source>
        <dbReference type="ARBA" id="ARBA00031828"/>
    </source>
</evidence>
<protein>
    <recommendedName>
        <fullName evidence="7 9">D,D-heptose 1,7-bisphosphate phosphatase</fullName>
        <ecNumber evidence="9">3.1.3.-</ecNumber>
    </recommendedName>
</protein>
<feature type="site" description="Stabilizes the phosphoryl group" evidence="12">
    <location>
        <position position="53"/>
    </location>
</feature>
<dbReference type="PANTHER" id="PTHR42891">
    <property type="entry name" value="D-GLYCERO-BETA-D-MANNO-HEPTOSE-1,7-BISPHOSPHATE 7-PHOSPHATASE"/>
    <property type="match status" value="1"/>
</dbReference>
<feature type="binding site" evidence="11">
    <location>
        <begin position="110"/>
        <end position="111"/>
    </location>
    <ligand>
        <name>substrate</name>
    </ligand>
</feature>
<feature type="binding site" evidence="13">
    <location>
        <position position="11"/>
    </location>
    <ligand>
        <name>Mg(2+)</name>
        <dbReference type="ChEBI" id="CHEBI:18420"/>
    </ligand>
</feature>